<name>A0A9P0L0A2_ACAOB</name>
<dbReference type="Proteomes" id="UP001152888">
    <property type="component" value="Unassembled WGS sequence"/>
</dbReference>
<dbReference type="AlphaFoldDB" id="A0A9P0L0A2"/>
<dbReference type="EMBL" id="CAKOFQ010006948">
    <property type="protein sequence ID" value="CAH1983942.1"/>
    <property type="molecule type" value="Genomic_DNA"/>
</dbReference>
<accession>A0A9P0L0A2</accession>
<organism evidence="2 3">
    <name type="scientific">Acanthoscelides obtectus</name>
    <name type="common">Bean weevil</name>
    <name type="synonym">Bruchus obtectus</name>
    <dbReference type="NCBI Taxonomy" id="200917"/>
    <lineage>
        <taxon>Eukaryota</taxon>
        <taxon>Metazoa</taxon>
        <taxon>Ecdysozoa</taxon>
        <taxon>Arthropoda</taxon>
        <taxon>Hexapoda</taxon>
        <taxon>Insecta</taxon>
        <taxon>Pterygota</taxon>
        <taxon>Neoptera</taxon>
        <taxon>Endopterygota</taxon>
        <taxon>Coleoptera</taxon>
        <taxon>Polyphaga</taxon>
        <taxon>Cucujiformia</taxon>
        <taxon>Chrysomeloidea</taxon>
        <taxon>Chrysomelidae</taxon>
        <taxon>Bruchinae</taxon>
        <taxon>Bruchini</taxon>
        <taxon>Acanthoscelides</taxon>
    </lineage>
</organism>
<proteinExistence type="predicted"/>
<sequence>MTCTAPSVSVNLTPAANSSIPQDRSPDRRRQLPANARGVRSSLVANGARIGRCGWSKMTRNEHLNLLVFITLFAGMTL</sequence>
<gene>
    <name evidence="2" type="ORF">ACAOBT_LOCUS15826</name>
</gene>
<evidence type="ECO:0000313" key="3">
    <source>
        <dbReference type="Proteomes" id="UP001152888"/>
    </source>
</evidence>
<keyword evidence="3" id="KW-1185">Reference proteome</keyword>
<reference evidence="2" key="1">
    <citation type="submission" date="2022-03" db="EMBL/GenBank/DDBJ databases">
        <authorList>
            <person name="Sayadi A."/>
        </authorList>
    </citation>
    <scope>NUCLEOTIDE SEQUENCE</scope>
</reference>
<comment type="caution">
    <text evidence="2">The sequence shown here is derived from an EMBL/GenBank/DDBJ whole genome shotgun (WGS) entry which is preliminary data.</text>
</comment>
<evidence type="ECO:0000256" key="1">
    <source>
        <dbReference type="SAM" id="MobiDB-lite"/>
    </source>
</evidence>
<feature type="compositionally biased region" description="Polar residues" evidence="1">
    <location>
        <begin position="13"/>
        <end position="22"/>
    </location>
</feature>
<feature type="region of interest" description="Disordered" evidence="1">
    <location>
        <begin position="13"/>
        <end position="38"/>
    </location>
</feature>
<protein>
    <submittedName>
        <fullName evidence="2">Uncharacterized protein</fullName>
    </submittedName>
</protein>
<evidence type="ECO:0000313" key="2">
    <source>
        <dbReference type="EMBL" id="CAH1983942.1"/>
    </source>
</evidence>